<reference evidence="1" key="1">
    <citation type="submission" date="2014-11" db="EMBL/GenBank/DDBJ databases">
        <authorList>
            <person name="Amaro Gonzalez C."/>
        </authorList>
    </citation>
    <scope>NUCLEOTIDE SEQUENCE</scope>
</reference>
<accession>A0A0E9UEG3</accession>
<protein>
    <submittedName>
        <fullName evidence="1">Uncharacterized protein</fullName>
    </submittedName>
</protein>
<name>A0A0E9UEG3_ANGAN</name>
<sequence>MLLLIKCMYVQHNFYNIKTGIKVFGPLFHVSWLFK</sequence>
<evidence type="ECO:0000313" key="1">
    <source>
        <dbReference type="EMBL" id="JAH64182.1"/>
    </source>
</evidence>
<reference evidence="1" key="2">
    <citation type="journal article" date="2015" name="Fish Shellfish Immunol.">
        <title>Early steps in the European eel (Anguilla anguilla)-Vibrio vulnificus interaction in the gills: Role of the RtxA13 toxin.</title>
        <authorList>
            <person name="Callol A."/>
            <person name="Pajuelo D."/>
            <person name="Ebbesson L."/>
            <person name="Teles M."/>
            <person name="MacKenzie S."/>
            <person name="Amaro C."/>
        </authorList>
    </citation>
    <scope>NUCLEOTIDE SEQUENCE</scope>
</reference>
<dbReference type="AlphaFoldDB" id="A0A0E9UEG3"/>
<dbReference type="EMBL" id="GBXM01044395">
    <property type="protein sequence ID" value="JAH64182.1"/>
    <property type="molecule type" value="Transcribed_RNA"/>
</dbReference>
<organism evidence="1">
    <name type="scientific">Anguilla anguilla</name>
    <name type="common">European freshwater eel</name>
    <name type="synonym">Muraena anguilla</name>
    <dbReference type="NCBI Taxonomy" id="7936"/>
    <lineage>
        <taxon>Eukaryota</taxon>
        <taxon>Metazoa</taxon>
        <taxon>Chordata</taxon>
        <taxon>Craniata</taxon>
        <taxon>Vertebrata</taxon>
        <taxon>Euteleostomi</taxon>
        <taxon>Actinopterygii</taxon>
        <taxon>Neopterygii</taxon>
        <taxon>Teleostei</taxon>
        <taxon>Anguilliformes</taxon>
        <taxon>Anguillidae</taxon>
        <taxon>Anguilla</taxon>
    </lineage>
</organism>
<proteinExistence type="predicted"/>